<feature type="non-terminal residue" evidence="1">
    <location>
        <position position="1"/>
    </location>
</feature>
<dbReference type="OrthoDB" id="2016337at2759"/>
<proteinExistence type="predicted"/>
<accession>A0A371FAD0</accession>
<name>A0A371FAD0_MUCPR</name>
<organism evidence="1 2">
    <name type="scientific">Mucuna pruriens</name>
    <name type="common">Velvet bean</name>
    <name type="synonym">Dolichos pruriens</name>
    <dbReference type="NCBI Taxonomy" id="157652"/>
    <lineage>
        <taxon>Eukaryota</taxon>
        <taxon>Viridiplantae</taxon>
        <taxon>Streptophyta</taxon>
        <taxon>Embryophyta</taxon>
        <taxon>Tracheophyta</taxon>
        <taxon>Spermatophyta</taxon>
        <taxon>Magnoliopsida</taxon>
        <taxon>eudicotyledons</taxon>
        <taxon>Gunneridae</taxon>
        <taxon>Pentapetalae</taxon>
        <taxon>rosids</taxon>
        <taxon>fabids</taxon>
        <taxon>Fabales</taxon>
        <taxon>Fabaceae</taxon>
        <taxon>Papilionoideae</taxon>
        <taxon>50 kb inversion clade</taxon>
        <taxon>NPAAA clade</taxon>
        <taxon>indigoferoid/millettioid clade</taxon>
        <taxon>Phaseoleae</taxon>
        <taxon>Mucuna</taxon>
    </lineage>
</organism>
<reference evidence="1" key="1">
    <citation type="submission" date="2018-05" db="EMBL/GenBank/DDBJ databases">
        <title>Draft genome of Mucuna pruriens seed.</title>
        <authorList>
            <person name="Nnadi N.E."/>
            <person name="Vos R."/>
            <person name="Hasami M.H."/>
            <person name="Devisetty U.K."/>
            <person name="Aguiy J.C."/>
        </authorList>
    </citation>
    <scope>NUCLEOTIDE SEQUENCE [LARGE SCALE GENOMIC DNA]</scope>
    <source>
        <strain evidence="1">JCA_2017</strain>
    </source>
</reference>
<sequence length="66" mass="7754">MWHVPTICEHSQGPTRTIAFGVDILGLLPVVVWQIKYLIVVVNYFMNWIEAESFVTISAKRIRRFY</sequence>
<dbReference type="Proteomes" id="UP000257109">
    <property type="component" value="Unassembled WGS sequence"/>
</dbReference>
<protein>
    <submittedName>
        <fullName evidence="1">Uncharacterized protein</fullName>
    </submittedName>
</protein>
<dbReference type="AlphaFoldDB" id="A0A371FAD0"/>
<comment type="caution">
    <text evidence="1">The sequence shown here is derived from an EMBL/GenBank/DDBJ whole genome shotgun (WGS) entry which is preliminary data.</text>
</comment>
<keyword evidence="2" id="KW-1185">Reference proteome</keyword>
<evidence type="ECO:0000313" key="1">
    <source>
        <dbReference type="EMBL" id="RDX75245.1"/>
    </source>
</evidence>
<evidence type="ECO:0000313" key="2">
    <source>
        <dbReference type="Proteomes" id="UP000257109"/>
    </source>
</evidence>
<gene>
    <name evidence="1" type="ORF">CR513_44912</name>
</gene>
<dbReference type="EMBL" id="QJKJ01009890">
    <property type="protein sequence ID" value="RDX75245.1"/>
    <property type="molecule type" value="Genomic_DNA"/>
</dbReference>